<reference evidence="1" key="1">
    <citation type="journal article" date="2014" name="Int. J. Syst. Evol. Microbiol.">
        <title>Complete genome sequence of Corynebacterium casei LMG S-19264T (=DSM 44701T), isolated from a smear-ripened cheese.</title>
        <authorList>
            <consortium name="US DOE Joint Genome Institute (JGI-PGF)"/>
            <person name="Walter F."/>
            <person name="Albersmeier A."/>
            <person name="Kalinowski J."/>
            <person name="Ruckert C."/>
        </authorList>
    </citation>
    <scope>NUCLEOTIDE SEQUENCE</scope>
    <source>
        <strain evidence="1">VKM B-2555</strain>
    </source>
</reference>
<name>A0A9W6JFW9_9HYPH</name>
<comment type="caution">
    <text evidence="1">The sequence shown here is derived from an EMBL/GenBank/DDBJ whole genome shotgun (WGS) entry which is preliminary data.</text>
</comment>
<dbReference type="Proteomes" id="UP001143364">
    <property type="component" value="Unassembled WGS sequence"/>
</dbReference>
<sequence length="102" mass="11561">MSDDWASPRRRACIGFDRANARSASCARRQWRAFRRVSQKQAGGLSARGRCVADFLQAGRLTERALRVARASHLSADVEIYNYEGRLPERAFLDKTKKDLCS</sequence>
<dbReference type="EMBL" id="BSFK01000005">
    <property type="protein sequence ID" value="GLK75140.1"/>
    <property type="molecule type" value="Genomic_DNA"/>
</dbReference>
<reference evidence="1" key="2">
    <citation type="submission" date="2023-01" db="EMBL/GenBank/DDBJ databases">
        <authorList>
            <person name="Sun Q."/>
            <person name="Evtushenko L."/>
        </authorList>
    </citation>
    <scope>NUCLEOTIDE SEQUENCE</scope>
    <source>
        <strain evidence="1">VKM B-2555</strain>
    </source>
</reference>
<keyword evidence="2" id="KW-1185">Reference proteome</keyword>
<evidence type="ECO:0000313" key="2">
    <source>
        <dbReference type="Proteomes" id="UP001143364"/>
    </source>
</evidence>
<dbReference type="AlphaFoldDB" id="A0A9W6JFW9"/>
<gene>
    <name evidence="1" type="ORF">GCM10008171_03940</name>
</gene>
<protein>
    <submittedName>
        <fullName evidence="1">Uncharacterized protein</fullName>
    </submittedName>
</protein>
<organism evidence="1 2">
    <name type="scientific">Methylopila jiangsuensis</name>
    <dbReference type="NCBI Taxonomy" id="586230"/>
    <lineage>
        <taxon>Bacteria</taxon>
        <taxon>Pseudomonadati</taxon>
        <taxon>Pseudomonadota</taxon>
        <taxon>Alphaproteobacteria</taxon>
        <taxon>Hyphomicrobiales</taxon>
        <taxon>Methylopilaceae</taxon>
        <taxon>Methylopila</taxon>
    </lineage>
</organism>
<accession>A0A9W6JFW9</accession>
<evidence type="ECO:0000313" key="1">
    <source>
        <dbReference type="EMBL" id="GLK75140.1"/>
    </source>
</evidence>
<proteinExistence type="predicted"/>